<proteinExistence type="predicted"/>
<dbReference type="Proteomes" id="UP000383932">
    <property type="component" value="Unassembled WGS sequence"/>
</dbReference>
<dbReference type="EMBL" id="SSOP01000733">
    <property type="protein sequence ID" value="KAB5587846.1"/>
    <property type="molecule type" value="Genomic_DNA"/>
</dbReference>
<reference evidence="2 3" key="1">
    <citation type="journal article" date="2019" name="Fungal Biol. Biotechnol.">
        <title>Draft genome sequence of fastidious pathogen Ceratobasidium theobromae, which causes vascular-streak dieback in Theobroma cacao.</title>
        <authorList>
            <person name="Ali S.S."/>
            <person name="Asman A."/>
            <person name="Shao J."/>
            <person name="Firmansyah A.P."/>
            <person name="Susilo A.W."/>
            <person name="Rosmana A."/>
            <person name="McMahon P."/>
            <person name="Junaid M."/>
            <person name="Guest D."/>
            <person name="Kheng T.Y."/>
            <person name="Meinhardt L.W."/>
            <person name="Bailey B.A."/>
        </authorList>
    </citation>
    <scope>NUCLEOTIDE SEQUENCE [LARGE SCALE GENOMIC DNA]</scope>
    <source>
        <strain evidence="2 3">CT2</strain>
    </source>
</reference>
<comment type="caution">
    <text evidence="2">The sequence shown here is derived from an EMBL/GenBank/DDBJ whole genome shotgun (WGS) entry which is preliminary data.</text>
</comment>
<keyword evidence="3" id="KW-1185">Reference proteome</keyword>
<dbReference type="Pfam" id="PF20231">
    <property type="entry name" value="DUF6589"/>
    <property type="match status" value="1"/>
</dbReference>
<organism evidence="2 3">
    <name type="scientific">Ceratobasidium theobromae</name>
    <dbReference type="NCBI Taxonomy" id="1582974"/>
    <lineage>
        <taxon>Eukaryota</taxon>
        <taxon>Fungi</taxon>
        <taxon>Dikarya</taxon>
        <taxon>Basidiomycota</taxon>
        <taxon>Agaricomycotina</taxon>
        <taxon>Agaricomycetes</taxon>
        <taxon>Cantharellales</taxon>
        <taxon>Ceratobasidiaceae</taxon>
        <taxon>Ceratobasidium</taxon>
    </lineage>
</organism>
<evidence type="ECO:0000313" key="2">
    <source>
        <dbReference type="EMBL" id="KAB5587846.1"/>
    </source>
</evidence>
<name>A0A5N5Q8U7_9AGAM</name>
<gene>
    <name evidence="2" type="ORF">CTheo_8713</name>
</gene>
<protein>
    <recommendedName>
        <fullName evidence="1">DUF6589 domain-containing protein</fullName>
    </recommendedName>
</protein>
<evidence type="ECO:0000259" key="1">
    <source>
        <dbReference type="Pfam" id="PF20231"/>
    </source>
</evidence>
<dbReference type="InterPro" id="IPR046496">
    <property type="entry name" value="DUF6589"/>
</dbReference>
<accession>A0A5N5Q8U7</accession>
<sequence>MNHDESSLTGASQVQLDMLSQLNQMSLDKRKDPGTSRMQYIVGDNLTNIRGLGLQQLKQSGLNSFDRNDWIIWVPGWFHLLMNFGRAIYFEHYGTNMGLLLARDVSTLNWSGLNKPTRNKGPDFHTLDEALHIILEARYQGL</sequence>
<evidence type="ECO:0000313" key="3">
    <source>
        <dbReference type="Proteomes" id="UP000383932"/>
    </source>
</evidence>
<dbReference type="OrthoDB" id="3251235at2759"/>
<dbReference type="AlphaFoldDB" id="A0A5N5Q8U7"/>
<feature type="domain" description="DUF6589" evidence="1">
    <location>
        <begin position="1"/>
        <end position="139"/>
    </location>
</feature>